<reference evidence="2" key="1">
    <citation type="journal article" date="2019" name="Int. J. Syst. Evol. Microbiol.">
        <title>The Global Catalogue of Microorganisms (GCM) 10K type strain sequencing project: providing services to taxonomists for standard genome sequencing and annotation.</title>
        <authorList>
            <consortium name="The Broad Institute Genomics Platform"/>
            <consortium name="The Broad Institute Genome Sequencing Center for Infectious Disease"/>
            <person name="Wu L."/>
            <person name="Ma J."/>
        </authorList>
    </citation>
    <scope>NUCLEOTIDE SEQUENCE [LARGE SCALE GENOMIC DNA]</scope>
    <source>
        <strain evidence="2">JCM 16908</strain>
    </source>
</reference>
<dbReference type="Proteomes" id="UP001500888">
    <property type="component" value="Unassembled WGS sequence"/>
</dbReference>
<evidence type="ECO:0000313" key="1">
    <source>
        <dbReference type="EMBL" id="GAA3793508.1"/>
    </source>
</evidence>
<name>A0ABP7HP03_9ACTN</name>
<proteinExistence type="predicted"/>
<sequence>MDRRLDTATVPSSLALPHSLKGLLAALGHPGPRLPARHPAQDENASRLSEGTVLAAVFVNVNLDQSFVYAVDGRVVETFEPDYPETDVAELLPHLHALGMPTDGEEYEGDSILAGLALAERVTGVRLTSQHIGSPRFVADVAPRR</sequence>
<dbReference type="Pfam" id="PF20062">
    <property type="entry name" value="DUF6461"/>
    <property type="match status" value="1"/>
</dbReference>
<dbReference type="EMBL" id="BAAAZR010000001">
    <property type="protein sequence ID" value="GAA3793508.1"/>
    <property type="molecule type" value="Genomic_DNA"/>
</dbReference>
<gene>
    <name evidence="1" type="ORF">GCM10022226_11030</name>
</gene>
<accession>A0ABP7HP03</accession>
<dbReference type="InterPro" id="IPR045592">
    <property type="entry name" value="DUF6461"/>
</dbReference>
<protein>
    <submittedName>
        <fullName evidence="1">Uncharacterized protein</fullName>
    </submittedName>
</protein>
<keyword evidence="2" id="KW-1185">Reference proteome</keyword>
<comment type="caution">
    <text evidence="1">The sequence shown here is derived from an EMBL/GenBank/DDBJ whole genome shotgun (WGS) entry which is preliminary data.</text>
</comment>
<evidence type="ECO:0000313" key="2">
    <source>
        <dbReference type="Proteomes" id="UP001500888"/>
    </source>
</evidence>
<organism evidence="1 2">
    <name type="scientific">Sphaerisporangium flaviroseum</name>
    <dbReference type="NCBI Taxonomy" id="509199"/>
    <lineage>
        <taxon>Bacteria</taxon>
        <taxon>Bacillati</taxon>
        <taxon>Actinomycetota</taxon>
        <taxon>Actinomycetes</taxon>
        <taxon>Streptosporangiales</taxon>
        <taxon>Streptosporangiaceae</taxon>
        <taxon>Sphaerisporangium</taxon>
    </lineage>
</organism>